<organism evidence="1 2">
    <name type="scientific">Pleurodeles waltl</name>
    <name type="common">Iberian ribbed newt</name>
    <dbReference type="NCBI Taxonomy" id="8319"/>
    <lineage>
        <taxon>Eukaryota</taxon>
        <taxon>Metazoa</taxon>
        <taxon>Chordata</taxon>
        <taxon>Craniata</taxon>
        <taxon>Vertebrata</taxon>
        <taxon>Euteleostomi</taxon>
        <taxon>Amphibia</taxon>
        <taxon>Batrachia</taxon>
        <taxon>Caudata</taxon>
        <taxon>Salamandroidea</taxon>
        <taxon>Salamandridae</taxon>
        <taxon>Pleurodelinae</taxon>
        <taxon>Pleurodeles</taxon>
    </lineage>
</organism>
<sequence length="134" mass="15717">MMRILIKYSEKRTTKLQAEVDKIEKDIELLNLKDVTKKNYEIMDKILEDYQLYLRDKKLRKIKRDGIDYKEGRIYTFARKYDTLRSSSTNKRICSEMMETDSASSSSMCSLDSSRANEVLTPAIPSRNQSPFLV</sequence>
<name>A0AAV7NP75_PLEWA</name>
<proteinExistence type="predicted"/>
<protein>
    <submittedName>
        <fullName evidence="1">Uncharacterized protein</fullName>
    </submittedName>
</protein>
<evidence type="ECO:0000313" key="2">
    <source>
        <dbReference type="Proteomes" id="UP001066276"/>
    </source>
</evidence>
<accession>A0AAV7NP75</accession>
<dbReference type="AlphaFoldDB" id="A0AAV7NP75"/>
<reference evidence="1" key="1">
    <citation type="journal article" date="2022" name="bioRxiv">
        <title>Sequencing and chromosome-scale assembly of the giantPleurodeles waltlgenome.</title>
        <authorList>
            <person name="Brown T."/>
            <person name="Elewa A."/>
            <person name="Iarovenko S."/>
            <person name="Subramanian E."/>
            <person name="Araus A.J."/>
            <person name="Petzold A."/>
            <person name="Susuki M."/>
            <person name="Suzuki K.-i.T."/>
            <person name="Hayashi T."/>
            <person name="Toyoda A."/>
            <person name="Oliveira C."/>
            <person name="Osipova E."/>
            <person name="Leigh N.D."/>
            <person name="Simon A."/>
            <person name="Yun M.H."/>
        </authorList>
    </citation>
    <scope>NUCLEOTIDE SEQUENCE</scope>
    <source>
        <strain evidence="1">20211129_DDA</strain>
        <tissue evidence="1">Liver</tissue>
    </source>
</reference>
<comment type="caution">
    <text evidence="1">The sequence shown here is derived from an EMBL/GenBank/DDBJ whole genome shotgun (WGS) entry which is preliminary data.</text>
</comment>
<dbReference type="Proteomes" id="UP001066276">
    <property type="component" value="Chromosome 8"/>
</dbReference>
<keyword evidence="2" id="KW-1185">Reference proteome</keyword>
<gene>
    <name evidence="1" type="ORF">NDU88_005079</name>
</gene>
<dbReference type="EMBL" id="JANPWB010000012">
    <property type="protein sequence ID" value="KAJ1116874.1"/>
    <property type="molecule type" value="Genomic_DNA"/>
</dbReference>
<evidence type="ECO:0000313" key="1">
    <source>
        <dbReference type="EMBL" id="KAJ1116874.1"/>
    </source>
</evidence>